<reference evidence="2 3" key="1">
    <citation type="journal article" date="2024" name="BMC Biol.">
        <title>Comparative genomics of Ascetosporea gives new insight into the evolutionary basis for animal parasitism in Rhizaria.</title>
        <authorList>
            <person name="Hiltunen Thoren M."/>
            <person name="Onut-Brannstrom I."/>
            <person name="Alfjorden A."/>
            <person name="Peckova H."/>
            <person name="Swords F."/>
            <person name="Hooper C."/>
            <person name="Holzer A.S."/>
            <person name="Bass D."/>
            <person name="Burki F."/>
        </authorList>
    </citation>
    <scope>NUCLEOTIDE SEQUENCE [LARGE SCALE GENOMIC DNA]</scope>
    <source>
        <strain evidence="2">20-A016</strain>
    </source>
</reference>
<name>A0ABV2AP76_9EUKA</name>
<dbReference type="InterPro" id="IPR014729">
    <property type="entry name" value="Rossmann-like_a/b/a_fold"/>
</dbReference>
<dbReference type="PRINTS" id="PR01438">
    <property type="entry name" value="UNVRSLSTRESS"/>
</dbReference>
<dbReference type="EMBL" id="JBDODL010001205">
    <property type="protein sequence ID" value="MES1921269.1"/>
    <property type="molecule type" value="Genomic_DNA"/>
</dbReference>
<dbReference type="SUPFAM" id="SSF52402">
    <property type="entry name" value="Adenine nucleotide alpha hydrolases-like"/>
    <property type="match status" value="1"/>
</dbReference>
<dbReference type="InterPro" id="IPR006016">
    <property type="entry name" value="UspA"/>
</dbReference>
<dbReference type="PANTHER" id="PTHR31964">
    <property type="entry name" value="ADENINE NUCLEOTIDE ALPHA HYDROLASES-LIKE SUPERFAMILY PROTEIN"/>
    <property type="match status" value="1"/>
</dbReference>
<dbReference type="Pfam" id="PF00582">
    <property type="entry name" value="Usp"/>
    <property type="match status" value="1"/>
</dbReference>
<organism evidence="2 3">
    <name type="scientific">Bonamia ostreae</name>
    <dbReference type="NCBI Taxonomy" id="126728"/>
    <lineage>
        <taxon>Eukaryota</taxon>
        <taxon>Sar</taxon>
        <taxon>Rhizaria</taxon>
        <taxon>Endomyxa</taxon>
        <taxon>Ascetosporea</taxon>
        <taxon>Haplosporida</taxon>
        <taxon>Bonamia</taxon>
    </lineage>
</organism>
<proteinExistence type="predicted"/>
<dbReference type="InterPro" id="IPR006015">
    <property type="entry name" value="Universal_stress_UspA"/>
</dbReference>
<gene>
    <name evidence="2" type="ORF">MHBO_002822</name>
</gene>
<feature type="domain" description="UspA" evidence="1">
    <location>
        <begin position="23"/>
        <end position="161"/>
    </location>
</feature>
<evidence type="ECO:0000313" key="3">
    <source>
        <dbReference type="Proteomes" id="UP001439008"/>
    </source>
</evidence>
<dbReference type="PANTHER" id="PTHR31964:SF113">
    <property type="entry name" value="USPA DOMAIN-CONTAINING PROTEIN"/>
    <property type="match status" value="1"/>
</dbReference>
<evidence type="ECO:0000313" key="2">
    <source>
        <dbReference type="EMBL" id="MES1921269.1"/>
    </source>
</evidence>
<protein>
    <recommendedName>
        <fullName evidence="1">UspA domain-containing protein</fullName>
    </recommendedName>
</protein>
<dbReference type="Proteomes" id="UP001439008">
    <property type="component" value="Unassembled WGS sequence"/>
</dbReference>
<accession>A0ABV2AP76</accession>
<sequence length="161" mass="18787">MSKKKIENVRINDFEIPKELQNRRRILITVHESDHSIKTLSFVKEHILKKDDFVMLLMAMKRTIIPYLLTVDALKTIEDEELKREAFDMSNYLDHFDQYEKMGYLVQGENPRDTLVKAIEELKPTIIATGSHGKGVFKRLFSGSTSEYLLHHAKIPIMIVK</sequence>
<evidence type="ECO:0000259" key="1">
    <source>
        <dbReference type="Pfam" id="PF00582"/>
    </source>
</evidence>
<keyword evidence="3" id="KW-1185">Reference proteome</keyword>
<dbReference type="Gene3D" id="3.40.50.620">
    <property type="entry name" value="HUPs"/>
    <property type="match status" value="1"/>
</dbReference>
<comment type="caution">
    <text evidence="2">The sequence shown here is derived from an EMBL/GenBank/DDBJ whole genome shotgun (WGS) entry which is preliminary data.</text>
</comment>
<dbReference type="CDD" id="cd23659">
    <property type="entry name" value="USP_At3g01520-like"/>
    <property type="match status" value="1"/>
</dbReference>